<evidence type="ECO:0000256" key="13">
    <source>
        <dbReference type="PIRSR" id="PIRSR634016-1"/>
    </source>
</evidence>
<dbReference type="Gene3D" id="1.10.390.10">
    <property type="entry name" value="Neutral Protease Domain 2"/>
    <property type="match status" value="1"/>
</dbReference>
<dbReference type="GO" id="GO:0016020">
    <property type="term" value="C:membrane"/>
    <property type="evidence" value="ECO:0007669"/>
    <property type="project" value="UniProtKB-SubCell"/>
</dbReference>
<feature type="chain" id="PRO_5034040772" description="Aminopeptidase" evidence="17">
    <location>
        <begin position="20"/>
        <end position="902"/>
    </location>
</feature>
<dbReference type="Proteomes" id="UP000694701">
    <property type="component" value="Unplaced"/>
</dbReference>
<dbReference type="PANTHER" id="PTHR11533">
    <property type="entry name" value="PROTEASE M1 ZINC METALLOPROTEASE"/>
    <property type="match status" value="1"/>
</dbReference>
<evidence type="ECO:0000256" key="14">
    <source>
        <dbReference type="PIRSR" id="PIRSR634016-3"/>
    </source>
</evidence>
<evidence type="ECO:0000256" key="7">
    <source>
        <dbReference type="ARBA" id="ARBA00022833"/>
    </source>
</evidence>
<dbReference type="GO" id="GO:0008270">
    <property type="term" value="F:zinc ion binding"/>
    <property type="evidence" value="ECO:0007669"/>
    <property type="project" value="UniProtKB-UniRule"/>
</dbReference>
<dbReference type="FunFam" id="2.60.40.1730:FF:000046">
    <property type="entry name" value="Endoplasmic reticulum aminopeptidase 2"/>
    <property type="match status" value="1"/>
</dbReference>
<dbReference type="InterPro" id="IPR045357">
    <property type="entry name" value="Aminopeptidase_N-like_N"/>
</dbReference>
<comment type="subcellular location">
    <subcellularLocation>
        <location evidence="1">Membrane</location>
        <topology evidence="1">Single-pass type II membrane protein</topology>
    </subcellularLocation>
</comment>
<dbReference type="FunFam" id="1.10.390.10:FF:000016">
    <property type="entry name" value="Glutamyl aminopeptidase"/>
    <property type="match status" value="1"/>
</dbReference>
<feature type="signal peptide" evidence="17">
    <location>
        <begin position="1"/>
        <end position="19"/>
    </location>
</feature>
<dbReference type="FunFam" id="1.25.50.20:FF:000003">
    <property type="entry name" value="Leucyl-cystinyl aminopeptidase"/>
    <property type="match status" value="1"/>
</dbReference>
<dbReference type="GO" id="GO:0006508">
    <property type="term" value="P:proteolysis"/>
    <property type="evidence" value="ECO:0007669"/>
    <property type="project" value="UniProtKB-KW"/>
</dbReference>
<dbReference type="InterPro" id="IPR042097">
    <property type="entry name" value="Aminopeptidase_N-like_N_sf"/>
</dbReference>
<dbReference type="GO" id="GO:0070006">
    <property type="term" value="F:metalloaminopeptidase activity"/>
    <property type="evidence" value="ECO:0007669"/>
    <property type="project" value="TreeGrafter"/>
</dbReference>
<dbReference type="SUPFAM" id="SSF55486">
    <property type="entry name" value="Metalloproteases ('zincins'), catalytic domain"/>
    <property type="match status" value="1"/>
</dbReference>
<feature type="domain" description="Peptidase M1 membrane alanine aminopeptidase" evidence="18">
    <location>
        <begin position="271"/>
        <end position="490"/>
    </location>
</feature>
<keyword evidence="10 16" id="KW-0482">Metalloprotease</keyword>
<dbReference type="InterPro" id="IPR050344">
    <property type="entry name" value="Peptidase_M1_aminopeptidases"/>
</dbReference>
<feature type="site" description="Transition state stabilizer" evidence="15">
    <location>
        <position position="443"/>
    </location>
</feature>
<dbReference type="SUPFAM" id="SSF63737">
    <property type="entry name" value="Leukotriene A4 hydrolase N-terminal domain"/>
    <property type="match status" value="1"/>
</dbReference>
<dbReference type="EC" id="3.4.11.-" evidence="16"/>
<dbReference type="CDD" id="cd09601">
    <property type="entry name" value="M1_APN-Q_like"/>
    <property type="match status" value="1"/>
</dbReference>
<keyword evidence="8" id="KW-0735">Signal-anchor</keyword>
<dbReference type="Pfam" id="PF17900">
    <property type="entry name" value="Peptidase_M1_N"/>
    <property type="match status" value="1"/>
</dbReference>
<keyword evidence="5 14" id="KW-0479">Metal-binding</keyword>
<evidence type="ECO:0000256" key="3">
    <source>
        <dbReference type="ARBA" id="ARBA00022670"/>
    </source>
</evidence>
<evidence type="ECO:0000313" key="22">
    <source>
        <dbReference type="Proteomes" id="UP000694701"/>
    </source>
</evidence>
<evidence type="ECO:0000256" key="4">
    <source>
        <dbReference type="ARBA" id="ARBA00022692"/>
    </source>
</evidence>
<keyword evidence="4" id="KW-0812">Transmembrane</keyword>
<dbReference type="Ensembl" id="ENSCCRT00020009103.1">
    <property type="protein sequence ID" value="ENSCCRP00020008127.1"/>
    <property type="gene ID" value="ENSCCRG00020003901.1"/>
</dbReference>
<evidence type="ECO:0000256" key="11">
    <source>
        <dbReference type="ARBA" id="ARBA00023136"/>
    </source>
</evidence>
<gene>
    <name evidence="21" type="primary">LOC109064799</name>
</gene>
<evidence type="ECO:0000256" key="15">
    <source>
        <dbReference type="PIRSR" id="PIRSR634016-4"/>
    </source>
</evidence>
<evidence type="ECO:0000256" key="8">
    <source>
        <dbReference type="ARBA" id="ARBA00022968"/>
    </source>
</evidence>
<evidence type="ECO:0000256" key="6">
    <source>
        <dbReference type="ARBA" id="ARBA00022801"/>
    </source>
</evidence>
<keyword evidence="9" id="KW-1133">Transmembrane helix</keyword>
<dbReference type="InterPro" id="IPR024571">
    <property type="entry name" value="ERAP1-like_C_dom"/>
</dbReference>
<evidence type="ECO:0000256" key="1">
    <source>
        <dbReference type="ARBA" id="ARBA00004606"/>
    </source>
</evidence>
<evidence type="ECO:0000256" key="16">
    <source>
        <dbReference type="RuleBase" id="RU364040"/>
    </source>
</evidence>
<keyword evidence="17" id="KW-0732">Signal</keyword>
<dbReference type="Gene3D" id="1.25.50.20">
    <property type="match status" value="1"/>
</dbReference>
<dbReference type="InterPro" id="IPR001930">
    <property type="entry name" value="Peptidase_M1"/>
</dbReference>
<evidence type="ECO:0000259" key="19">
    <source>
        <dbReference type="Pfam" id="PF11838"/>
    </source>
</evidence>
<comment type="similarity">
    <text evidence="2 16">Belongs to the peptidase M1 family.</text>
</comment>
<dbReference type="Pfam" id="PF11838">
    <property type="entry name" value="ERAP1_C"/>
    <property type="match status" value="1"/>
</dbReference>
<keyword evidence="6 16" id="KW-0378">Hydrolase</keyword>
<evidence type="ECO:0000313" key="21">
    <source>
        <dbReference type="Ensembl" id="ENSCCRP00020008127.1"/>
    </source>
</evidence>
<evidence type="ECO:0000256" key="17">
    <source>
        <dbReference type="SAM" id="SignalP"/>
    </source>
</evidence>
<evidence type="ECO:0000256" key="2">
    <source>
        <dbReference type="ARBA" id="ARBA00010136"/>
    </source>
</evidence>
<sequence length="902" mass="103847">MHLLLVILFFLEAQFCVQSSDSSSPAGENLATNGLPFPWSKVRLPSYIVPVHYHLLIHPNLTTLRFNGSVKIEIDVKNNTNWVVLHSKNLKIFTATVLDEHEAHLSDKVLSVLEYPSHEQIAIFSPKILTSGEKYFLYLEFGAPLSDGFYGFYKSTYKTKAGETRVLASTHFEPTSARMALPCFDEPIFKANYTVRIRRGPSHIALSNMPLEQTVEIGNGLFEDQFEVSVRMSSYLLAFIVCDFRSVSGMTATGINITIYAVPEKWHQTHYALEAALRLLEFYEQYFNILYPLYMMCFWIFKLLFILCCVPDLIAIPDFQAGAMENWGLTTYRETSLLYDPDISSASDKLWVTMVIGHELAHQWFGNLVTMEWWNDIWLNEGFARYMEFVSLEAVYPELKVEDHFVDTCFGAIGRDSLNSSRPISSLAENPAQIEEMFDTVSYDKGACILHMLRNFLTNEGFQSGIIRYLRRFKYSNARNEDLWDNLIKTCSEEEFTAGEYCYSSTQATKNHIDLKKMMYTWTLQKGIPLITVKRQGRKLYIGQELSPIYVLFIHFTVHNTSLSNPDVLTLDEEVDWVKLNSDMNGYYIVHYDEEGWNALTELLRINHTALSFKDRASLIHNAFQLVTAGRLSLNRALDLIGYLKSETHNVPLLQGLGYLQSFYKMIEKRNIADITHNLKTYILQYFRDVIDKQSWSDDGMVSDRRLREEVLSLACDFDYPPCLEKAKHLYNSWVESNGAISLPTDVSETVYMVGAQDDSGWAYLLEKYGVSMCETEKSKFLSLGMDGTLIKTQNLPSLIYLVAKNPVGHFLAWDFVKKHWDELVEKFPLGSFGIRNIIVGTVTQFSSTEELREVENFFKSITEQVSELRVIQVATENVEKNIMWLSRNLETMRTWLQQRLN</sequence>
<dbReference type="AlphaFoldDB" id="A0A8C2C9R8"/>
<feature type="domain" description="Aminopeptidase N-like N-terminal" evidence="20">
    <location>
        <begin position="49"/>
        <end position="236"/>
    </location>
</feature>
<feature type="binding site" evidence="14">
    <location>
        <position position="362"/>
    </location>
    <ligand>
        <name>Zn(2+)</name>
        <dbReference type="ChEBI" id="CHEBI:29105"/>
        <note>catalytic</note>
    </ligand>
</feature>
<keyword evidence="3 16" id="KW-0645">Protease</keyword>
<dbReference type="InterPro" id="IPR014782">
    <property type="entry name" value="Peptidase_M1_dom"/>
</dbReference>
<proteinExistence type="inferred from homology"/>
<dbReference type="GO" id="GO:0005737">
    <property type="term" value="C:cytoplasm"/>
    <property type="evidence" value="ECO:0007669"/>
    <property type="project" value="TreeGrafter"/>
</dbReference>
<feature type="active site" description="Proton acceptor" evidence="13">
    <location>
        <position position="359"/>
    </location>
</feature>
<keyword evidence="7 14" id="KW-0862">Zinc</keyword>
<dbReference type="InterPro" id="IPR027268">
    <property type="entry name" value="Peptidase_M4/M1_CTD_sf"/>
</dbReference>
<evidence type="ECO:0000256" key="10">
    <source>
        <dbReference type="ARBA" id="ARBA00023049"/>
    </source>
</evidence>
<dbReference type="GO" id="GO:0042277">
    <property type="term" value="F:peptide binding"/>
    <property type="evidence" value="ECO:0007669"/>
    <property type="project" value="TreeGrafter"/>
</dbReference>
<dbReference type="Pfam" id="PF01433">
    <property type="entry name" value="Peptidase_M1"/>
    <property type="match status" value="1"/>
</dbReference>
<keyword evidence="12" id="KW-0325">Glycoprotein</keyword>
<protein>
    <recommendedName>
        <fullName evidence="16">Aminopeptidase</fullName>
        <ecNumber evidence="16">3.4.11.-</ecNumber>
    </recommendedName>
</protein>
<evidence type="ECO:0000259" key="18">
    <source>
        <dbReference type="Pfam" id="PF01433"/>
    </source>
</evidence>
<dbReference type="PANTHER" id="PTHR11533:SF239">
    <property type="entry name" value="ENDOPLASMIC RETICULUM AMINOPEPTIDASE 2"/>
    <property type="match status" value="1"/>
</dbReference>
<feature type="domain" description="ERAP1-like C-terminal" evidence="19">
    <location>
        <begin position="577"/>
        <end position="880"/>
    </location>
</feature>
<feature type="binding site" evidence="14">
    <location>
        <position position="358"/>
    </location>
    <ligand>
        <name>Zn(2+)</name>
        <dbReference type="ChEBI" id="CHEBI:29105"/>
        <note>catalytic</note>
    </ligand>
</feature>
<accession>A0A8C2C9R8</accession>
<dbReference type="GO" id="GO:0043171">
    <property type="term" value="P:peptide catabolic process"/>
    <property type="evidence" value="ECO:0007669"/>
    <property type="project" value="TreeGrafter"/>
</dbReference>
<feature type="binding site" evidence="14">
    <location>
        <position position="381"/>
    </location>
    <ligand>
        <name>Zn(2+)</name>
        <dbReference type="ChEBI" id="CHEBI:29105"/>
        <note>catalytic</note>
    </ligand>
</feature>
<organism evidence="21 22">
    <name type="scientific">Cyprinus carpio</name>
    <name type="common">Common carp</name>
    <dbReference type="NCBI Taxonomy" id="7962"/>
    <lineage>
        <taxon>Eukaryota</taxon>
        <taxon>Metazoa</taxon>
        <taxon>Chordata</taxon>
        <taxon>Craniata</taxon>
        <taxon>Vertebrata</taxon>
        <taxon>Euteleostomi</taxon>
        <taxon>Actinopterygii</taxon>
        <taxon>Neopterygii</taxon>
        <taxon>Teleostei</taxon>
        <taxon>Ostariophysi</taxon>
        <taxon>Cypriniformes</taxon>
        <taxon>Cyprinidae</taxon>
        <taxon>Cyprininae</taxon>
        <taxon>Cyprinus</taxon>
    </lineage>
</organism>
<dbReference type="Gene3D" id="2.60.40.1730">
    <property type="entry name" value="tricorn interacting facor f3 domain"/>
    <property type="match status" value="1"/>
</dbReference>
<evidence type="ECO:0000256" key="12">
    <source>
        <dbReference type="ARBA" id="ARBA00023180"/>
    </source>
</evidence>
<evidence type="ECO:0000259" key="20">
    <source>
        <dbReference type="Pfam" id="PF17900"/>
    </source>
</evidence>
<dbReference type="InterPro" id="IPR034016">
    <property type="entry name" value="M1_APN-typ"/>
</dbReference>
<evidence type="ECO:0000256" key="5">
    <source>
        <dbReference type="ARBA" id="ARBA00022723"/>
    </source>
</evidence>
<dbReference type="GO" id="GO:0005615">
    <property type="term" value="C:extracellular space"/>
    <property type="evidence" value="ECO:0007669"/>
    <property type="project" value="TreeGrafter"/>
</dbReference>
<name>A0A8C2C9R8_CYPCA</name>
<comment type="cofactor">
    <cofactor evidence="14 16">
        <name>Zn(2+)</name>
        <dbReference type="ChEBI" id="CHEBI:29105"/>
    </cofactor>
    <text evidence="14 16">Binds 1 zinc ion per subunit.</text>
</comment>
<reference evidence="21" key="1">
    <citation type="submission" date="2025-08" db="UniProtKB">
        <authorList>
            <consortium name="Ensembl"/>
        </authorList>
    </citation>
    <scope>IDENTIFICATION</scope>
</reference>
<dbReference type="PRINTS" id="PR00756">
    <property type="entry name" value="ALADIPTASE"/>
</dbReference>
<keyword evidence="11" id="KW-0472">Membrane</keyword>
<evidence type="ECO:0000256" key="9">
    <source>
        <dbReference type="ARBA" id="ARBA00022989"/>
    </source>
</evidence>
<keyword evidence="16" id="KW-0031">Aminopeptidase</keyword>